<proteinExistence type="predicted"/>
<reference evidence="1 2" key="1">
    <citation type="submission" date="2024-01" db="EMBL/GenBank/DDBJ databases">
        <title>The genomes of 5 underutilized Papilionoideae crops provide insights into root nodulation and disease resistanc.</title>
        <authorList>
            <person name="Jiang F."/>
        </authorList>
    </citation>
    <scope>NUCLEOTIDE SEQUENCE [LARGE SCALE GENOMIC DNA]</scope>
    <source>
        <strain evidence="1">LVBAO_FW01</strain>
        <tissue evidence="1">Leaves</tissue>
    </source>
</reference>
<keyword evidence="2" id="KW-1185">Reference proteome</keyword>
<dbReference type="EMBL" id="JAYMYQ010000001">
    <property type="protein sequence ID" value="KAK7362230.1"/>
    <property type="molecule type" value="Genomic_DNA"/>
</dbReference>
<evidence type="ECO:0000313" key="2">
    <source>
        <dbReference type="Proteomes" id="UP001367508"/>
    </source>
</evidence>
<gene>
    <name evidence="1" type="ORF">VNO77_04338</name>
</gene>
<dbReference type="Proteomes" id="UP001367508">
    <property type="component" value="Unassembled WGS sequence"/>
</dbReference>
<accession>A0AAN9MWC2</accession>
<evidence type="ECO:0000313" key="1">
    <source>
        <dbReference type="EMBL" id="KAK7362230.1"/>
    </source>
</evidence>
<sequence length="93" mass="10375">MTTNLVSLNNEYLFTILDLKLGRDFVFPREPASSLVDHQERLSSGLSPGAQGEDSLFLQHFLSSLRTLESAFARFSKKKPYLQETGASLLLIA</sequence>
<comment type="caution">
    <text evidence="1">The sequence shown here is derived from an EMBL/GenBank/DDBJ whole genome shotgun (WGS) entry which is preliminary data.</text>
</comment>
<protein>
    <submittedName>
        <fullName evidence="1">Uncharacterized protein</fullName>
    </submittedName>
</protein>
<organism evidence="1 2">
    <name type="scientific">Canavalia gladiata</name>
    <name type="common">Sword bean</name>
    <name type="synonym">Dolichos gladiatus</name>
    <dbReference type="NCBI Taxonomy" id="3824"/>
    <lineage>
        <taxon>Eukaryota</taxon>
        <taxon>Viridiplantae</taxon>
        <taxon>Streptophyta</taxon>
        <taxon>Embryophyta</taxon>
        <taxon>Tracheophyta</taxon>
        <taxon>Spermatophyta</taxon>
        <taxon>Magnoliopsida</taxon>
        <taxon>eudicotyledons</taxon>
        <taxon>Gunneridae</taxon>
        <taxon>Pentapetalae</taxon>
        <taxon>rosids</taxon>
        <taxon>fabids</taxon>
        <taxon>Fabales</taxon>
        <taxon>Fabaceae</taxon>
        <taxon>Papilionoideae</taxon>
        <taxon>50 kb inversion clade</taxon>
        <taxon>NPAAA clade</taxon>
        <taxon>indigoferoid/millettioid clade</taxon>
        <taxon>Phaseoleae</taxon>
        <taxon>Canavalia</taxon>
    </lineage>
</organism>
<dbReference type="AlphaFoldDB" id="A0AAN9MWC2"/>
<name>A0AAN9MWC2_CANGL</name>